<dbReference type="PANTHER" id="PTHR37017">
    <property type="entry name" value="AB HYDROLASE-1 DOMAIN-CONTAINING PROTEIN-RELATED"/>
    <property type="match status" value="1"/>
</dbReference>
<dbReference type="InterPro" id="IPR029058">
    <property type="entry name" value="AB_hydrolase_fold"/>
</dbReference>
<dbReference type="AlphaFoldDB" id="A0A0D2EL70"/>
<dbReference type="VEuPathDB" id="FungiDB:Z517_11939"/>
<gene>
    <name evidence="2" type="ORF">Z517_11939</name>
</gene>
<proteinExistence type="predicted"/>
<dbReference type="EMBL" id="KN846976">
    <property type="protein sequence ID" value="KIW75167.1"/>
    <property type="molecule type" value="Genomic_DNA"/>
</dbReference>
<dbReference type="InterPro" id="IPR000073">
    <property type="entry name" value="AB_hydrolase_1"/>
</dbReference>
<dbReference type="Proteomes" id="UP000053029">
    <property type="component" value="Unassembled WGS sequence"/>
</dbReference>
<evidence type="ECO:0000259" key="1">
    <source>
        <dbReference type="Pfam" id="PF12697"/>
    </source>
</evidence>
<organism evidence="2 3">
    <name type="scientific">Fonsecaea pedrosoi CBS 271.37</name>
    <dbReference type="NCBI Taxonomy" id="1442368"/>
    <lineage>
        <taxon>Eukaryota</taxon>
        <taxon>Fungi</taxon>
        <taxon>Dikarya</taxon>
        <taxon>Ascomycota</taxon>
        <taxon>Pezizomycotina</taxon>
        <taxon>Eurotiomycetes</taxon>
        <taxon>Chaetothyriomycetidae</taxon>
        <taxon>Chaetothyriales</taxon>
        <taxon>Herpotrichiellaceae</taxon>
        <taxon>Fonsecaea</taxon>
    </lineage>
</organism>
<dbReference type="Gene3D" id="3.40.50.1820">
    <property type="entry name" value="alpha/beta hydrolase"/>
    <property type="match status" value="1"/>
</dbReference>
<reference evidence="2 3" key="1">
    <citation type="submission" date="2015-01" db="EMBL/GenBank/DDBJ databases">
        <title>The Genome Sequence of Fonsecaea pedrosoi CBS 271.37.</title>
        <authorList>
            <consortium name="The Broad Institute Genomics Platform"/>
            <person name="Cuomo C."/>
            <person name="de Hoog S."/>
            <person name="Gorbushina A."/>
            <person name="Stielow B."/>
            <person name="Teixiera M."/>
            <person name="Abouelleil A."/>
            <person name="Chapman S.B."/>
            <person name="Priest M."/>
            <person name="Young S.K."/>
            <person name="Wortman J."/>
            <person name="Nusbaum C."/>
            <person name="Birren B."/>
        </authorList>
    </citation>
    <scope>NUCLEOTIDE SEQUENCE [LARGE SCALE GENOMIC DNA]</scope>
    <source>
        <strain evidence="2 3">CBS 271.37</strain>
    </source>
</reference>
<dbReference type="GeneID" id="25311429"/>
<sequence>MSTANKPETTKPVIVVVPASFSPPSLYSGLVRALNSHGYETVVIDLHSVGDRSPLPAATMADDAEYIRSLATKVADQGKEIVLVMHSYGGICGTESTKGVTKAERSLSQMKGGIVRLFYISSPVPGVGGSIATQMGDNMPEFIRVEGDYMLTEAVGCARTNFSDLPLAKGVELAKTMLPHSTVSFTGLLTHPGYQNIPVSYLVCKEDQAVPQQVQESIINRIEKESGQKVDVHTCQAGHFPTLSCTEEVARAIRCAVGDKL</sequence>
<dbReference type="HOGENOM" id="CLU_046066_1_0_1"/>
<evidence type="ECO:0000313" key="2">
    <source>
        <dbReference type="EMBL" id="KIW75167.1"/>
    </source>
</evidence>
<dbReference type="Pfam" id="PF12697">
    <property type="entry name" value="Abhydrolase_6"/>
    <property type="match status" value="1"/>
</dbReference>
<dbReference type="STRING" id="1442368.A0A0D2EL70"/>
<dbReference type="RefSeq" id="XP_013278975.1">
    <property type="nucleotide sequence ID" value="XM_013423521.1"/>
</dbReference>
<dbReference type="InterPro" id="IPR052897">
    <property type="entry name" value="Sec-Metab_Biosynth_Hydrolase"/>
</dbReference>
<dbReference type="PANTHER" id="PTHR37017:SF13">
    <property type="entry name" value="AB HYDROLASE-1 DOMAIN-CONTAINING PROTEIN"/>
    <property type="match status" value="1"/>
</dbReference>
<name>A0A0D2EL70_9EURO</name>
<accession>A0A0D2EL70</accession>
<evidence type="ECO:0000313" key="3">
    <source>
        <dbReference type="Proteomes" id="UP000053029"/>
    </source>
</evidence>
<dbReference type="SUPFAM" id="SSF53474">
    <property type="entry name" value="alpha/beta-Hydrolases"/>
    <property type="match status" value="1"/>
</dbReference>
<protein>
    <submittedName>
        <fullName evidence="2">Unplaced genomic scaffold supercont1.8, whole genome shotgun sequence</fullName>
    </submittedName>
</protein>
<keyword evidence="3" id="KW-1185">Reference proteome</keyword>
<dbReference type="OrthoDB" id="1263307at2759"/>
<feature type="domain" description="AB hydrolase-1" evidence="1">
    <location>
        <begin position="14"/>
        <end position="252"/>
    </location>
</feature>